<feature type="transmembrane region" description="Helical" evidence="7">
    <location>
        <begin position="104"/>
        <end position="125"/>
    </location>
</feature>
<dbReference type="GO" id="GO:0005886">
    <property type="term" value="C:plasma membrane"/>
    <property type="evidence" value="ECO:0007669"/>
    <property type="project" value="UniProtKB-SubCell"/>
</dbReference>
<evidence type="ECO:0000256" key="5">
    <source>
        <dbReference type="ARBA" id="ARBA00022989"/>
    </source>
</evidence>
<protein>
    <submittedName>
        <fullName evidence="9">Dipeptide transport system permease protein DppB</fullName>
    </submittedName>
</protein>
<keyword evidence="5 7" id="KW-1133">Transmembrane helix</keyword>
<evidence type="ECO:0000259" key="8">
    <source>
        <dbReference type="PROSITE" id="PS50928"/>
    </source>
</evidence>
<dbReference type="Pfam" id="PF00528">
    <property type="entry name" value="BPD_transp_1"/>
    <property type="match status" value="1"/>
</dbReference>
<evidence type="ECO:0000256" key="7">
    <source>
        <dbReference type="RuleBase" id="RU363032"/>
    </source>
</evidence>
<evidence type="ECO:0000313" key="9">
    <source>
        <dbReference type="EMBL" id="SLN61204.1"/>
    </source>
</evidence>
<dbReference type="AlphaFoldDB" id="A0A1Y5TG92"/>
<feature type="transmembrane region" description="Helical" evidence="7">
    <location>
        <begin position="283"/>
        <end position="309"/>
    </location>
</feature>
<accession>A0A1Y5TG92</accession>
<dbReference type="Proteomes" id="UP000193900">
    <property type="component" value="Unassembled WGS sequence"/>
</dbReference>
<comment type="similarity">
    <text evidence="7">Belongs to the binding-protein-dependent transport system permease family.</text>
</comment>
<dbReference type="PANTHER" id="PTHR43163:SF6">
    <property type="entry name" value="DIPEPTIDE TRANSPORT SYSTEM PERMEASE PROTEIN DPPB-RELATED"/>
    <property type="match status" value="1"/>
</dbReference>
<dbReference type="InterPro" id="IPR000515">
    <property type="entry name" value="MetI-like"/>
</dbReference>
<dbReference type="PROSITE" id="PS50928">
    <property type="entry name" value="ABC_TM1"/>
    <property type="match status" value="1"/>
</dbReference>
<dbReference type="SUPFAM" id="SSF161098">
    <property type="entry name" value="MetI-like"/>
    <property type="match status" value="1"/>
</dbReference>
<dbReference type="GO" id="GO:0055085">
    <property type="term" value="P:transmembrane transport"/>
    <property type="evidence" value="ECO:0007669"/>
    <property type="project" value="InterPro"/>
</dbReference>
<feature type="transmembrane region" description="Helical" evidence="7">
    <location>
        <begin position="137"/>
        <end position="163"/>
    </location>
</feature>
<organism evidence="9 10">
    <name type="scientific">Roseisalinus antarcticus</name>
    <dbReference type="NCBI Taxonomy" id="254357"/>
    <lineage>
        <taxon>Bacteria</taxon>
        <taxon>Pseudomonadati</taxon>
        <taxon>Pseudomonadota</taxon>
        <taxon>Alphaproteobacteria</taxon>
        <taxon>Rhodobacterales</taxon>
        <taxon>Roseobacteraceae</taxon>
        <taxon>Roseisalinus</taxon>
    </lineage>
</organism>
<dbReference type="InterPro" id="IPR035906">
    <property type="entry name" value="MetI-like_sf"/>
</dbReference>
<dbReference type="PANTHER" id="PTHR43163">
    <property type="entry name" value="DIPEPTIDE TRANSPORT SYSTEM PERMEASE PROTEIN DPPB-RELATED"/>
    <property type="match status" value="1"/>
</dbReference>
<proteinExistence type="inferred from homology"/>
<dbReference type="OrthoDB" id="9807402at2"/>
<keyword evidence="6 7" id="KW-0472">Membrane</keyword>
<dbReference type="EMBL" id="FWFZ01000015">
    <property type="protein sequence ID" value="SLN61204.1"/>
    <property type="molecule type" value="Genomic_DNA"/>
</dbReference>
<keyword evidence="10" id="KW-1185">Reference proteome</keyword>
<feature type="transmembrane region" description="Helical" evidence="7">
    <location>
        <begin position="241"/>
        <end position="263"/>
    </location>
</feature>
<keyword evidence="4 7" id="KW-0812">Transmembrane</keyword>
<reference evidence="9 10" key="1">
    <citation type="submission" date="2017-03" db="EMBL/GenBank/DDBJ databases">
        <authorList>
            <person name="Afonso C.L."/>
            <person name="Miller P.J."/>
            <person name="Scott M.A."/>
            <person name="Spackman E."/>
            <person name="Goraichik I."/>
            <person name="Dimitrov K.M."/>
            <person name="Suarez D.L."/>
            <person name="Swayne D.E."/>
        </authorList>
    </citation>
    <scope>NUCLEOTIDE SEQUENCE [LARGE SCALE GENOMIC DNA]</scope>
    <source>
        <strain evidence="9 10">CECT 7023</strain>
    </source>
</reference>
<dbReference type="Gene3D" id="1.10.3720.10">
    <property type="entry name" value="MetI-like"/>
    <property type="match status" value="1"/>
</dbReference>
<evidence type="ECO:0000256" key="6">
    <source>
        <dbReference type="ARBA" id="ARBA00023136"/>
    </source>
</evidence>
<evidence type="ECO:0000256" key="2">
    <source>
        <dbReference type="ARBA" id="ARBA00022448"/>
    </source>
</evidence>
<name>A0A1Y5TG92_9RHOB</name>
<keyword evidence="3" id="KW-1003">Cell membrane</keyword>
<sequence>MSRMLSFTLRRLLITIPVMLAMSVLVFMIIRLVPGDPVRTMLGFRATDANVAELRDQLGLDRSLLSQYLSWLGNLLQGDLGTDIISKAPLTELLAQRLPVTLELTGLSMLTAIAIGVPLGVWSATGGPLVRRLTEGFVILGISIPDFWLGIMLVLLFSGIFLLLPPSGWVPFAEDPVENLRRMILPVLTLAVGEAAYFLRTTRSAVGTVLEQPFVTFLRAKGVSPRRIVYGHALRNAGPSIVTVIGIQVGVLLGGAIIIETLFALPGVGRLVVTGITQRNYPVVQAGVLTIATIFIVVSLLMDLLIGWLDPRVSDAGTS</sequence>
<comment type="subcellular location">
    <subcellularLocation>
        <location evidence="1 7">Cell membrane</location>
        <topology evidence="1 7">Multi-pass membrane protein</topology>
    </subcellularLocation>
</comment>
<evidence type="ECO:0000256" key="4">
    <source>
        <dbReference type="ARBA" id="ARBA00022692"/>
    </source>
</evidence>
<evidence type="ECO:0000256" key="3">
    <source>
        <dbReference type="ARBA" id="ARBA00022475"/>
    </source>
</evidence>
<evidence type="ECO:0000313" key="10">
    <source>
        <dbReference type="Proteomes" id="UP000193900"/>
    </source>
</evidence>
<dbReference type="RefSeq" id="WP_085879663.1">
    <property type="nucleotide sequence ID" value="NZ_FWFZ01000015.1"/>
</dbReference>
<feature type="domain" description="ABC transmembrane type-1" evidence="8">
    <location>
        <begin position="98"/>
        <end position="306"/>
    </location>
</feature>
<dbReference type="InterPro" id="IPR045621">
    <property type="entry name" value="BPD_transp_1_N"/>
</dbReference>
<evidence type="ECO:0000256" key="1">
    <source>
        <dbReference type="ARBA" id="ARBA00004651"/>
    </source>
</evidence>
<keyword evidence="2 7" id="KW-0813">Transport</keyword>
<dbReference type="Pfam" id="PF19300">
    <property type="entry name" value="BPD_transp_1_N"/>
    <property type="match status" value="1"/>
</dbReference>
<feature type="transmembrane region" description="Helical" evidence="7">
    <location>
        <begin position="12"/>
        <end position="33"/>
    </location>
</feature>
<dbReference type="CDD" id="cd06261">
    <property type="entry name" value="TM_PBP2"/>
    <property type="match status" value="1"/>
</dbReference>
<gene>
    <name evidence="9" type="primary">dppB_5</name>
    <name evidence="9" type="ORF">ROA7023_02845</name>
</gene>